<dbReference type="Proteomes" id="UP000192815">
    <property type="component" value="Unassembled WGS sequence"/>
</dbReference>
<evidence type="ECO:0000313" key="1">
    <source>
        <dbReference type="EMBL" id="ORC59044.1"/>
    </source>
</evidence>
<evidence type="ECO:0000313" key="2">
    <source>
        <dbReference type="Proteomes" id="UP000192815"/>
    </source>
</evidence>
<name>A0A1X0N6C4_9PSED</name>
<comment type="caution">
    <text evidence="1">The sequence shown here is derived from an EMBL/GenBank/DDBJ whole genome shotgun (WGS) entry which is preliminary data.</text>
</comment>
<organism evidence="1 2">
    <name type="scientific">Pseudomonas floridensis</name>
    <dbReference type="NCBI Taxonomy" id="1958950"/>
    <lineage>
        <taxon>Bacteria</taxon>
        <taxon>Pseudomonadati</taxon>
        <taxon>Pseudomonadota</taxon>
        <taxon>Gammaproteobacteria</taxon>
        <taxon>Pseudomonadales</taxon>
        <taxon>Pseudomonadaceae</taxon>
        <taxon>Pseudomonas</taxon>
    </lineage>
</organism>
<protein>
    <submittedName>
        <fullName evidence="1">Uncharacterized protein</fullName>
    </submittedName>
</protein>
<keyword evidence="2" id="KW-1185">Reference proteome</keyword>
<gene>
    <name evidence="1" type="ORF">BZK31_11810</name>
</gene>
<dbReference type="STRING" id="1958950.BZK31_11810"/>
<dbReference type="EMBL" id="MUIO01000040">
    <property type="protein sequence ID" value="ORC59044.1"/>
    <property type="molecule type" value="Genomic_DNA"/>
</dbReference>
<reference evidence="2" key="1">
    <citation type="submission" date="2017-02" db="EMBL/GenBank/DDBJ databases">
        <title>Pseudomonas floridae sp. nov., a novel pathogenic bacterial species isolated from tomato.</title>
        <authorList>
            <person name="Timilsina S."/>
            <person name="Vallad G.E."/>
            <person name="Jones J.B."/>
        </authorList>
    </citation>
    <scope>NUCLEOTIDE SEQUENCE [LARGE SCALE GENOMIC DNA]</scope>
    <source>
        <strain evidence="2">GEV388</strain>
    </source>
</reference>
<sequence length="71" mass="8174">MFFLDLAVSGSFLHRLAPCLSSVVRECFFEPGVFYVEYVTSMLADTKLRNLKPKEKARNITPNPPLQRRNL</sequence>
<dbReference type="AlphaFoldDB" id="A0A1X0N6C4"/>
<proteinExistence type="predicted"/>
<accession>A0A1X0N6C4</accession>